<comment type="caution">
    <text evidence="3">The sequence shown here is derived from an EMBL/GenBank/DDBJ whole genome shotgun (WGS) entry which is preliminary data.</text>
</comment>
<evidence type="ECO:0000313" key="4">
    <source>
        <dbReference type="Proteomes" id="UP000551327"/>
    </source>
</evidence>
<name>A0A7X1G069_9SPHN</name>
<dbReference type="PANTHER" id="PTHR35869:SF1">
    <property type="entry name" value="OUTER-MEMBRANE LIPOPROTEIN CARRIER PROTEIN"/>
    <property type="match status" value="1"/>
</dbReference>
<dbReference type="InterPro" id="IPR029046">
    <property type="entry name" value="LolA/LolB/LppX"/>
</dbReference>
<keyword evidence="1 2" id="KW-0732">Signal</keyword>
<protein>
    <submittedName>
        <fullName evidence="3">Outer membrane lipoprotein carrier protein LolA</fullName>
    </submittedName>
</protein>
<proteinExistence type="predicted"/>
<dbReference type="EMBL" id="JACLAX010000016">
    <property type="protein sequence ID" value="MBC2670248.1"/>
    <property type="molecule type" value="Genomic_DNA"/>
</dbReference>
<organism evidence="3 4">
    <name type="scientific">Novosphingobium piscinae</name>
    <dbReference type="NCBI Taxonomy" id="1507448"/>
    <lineage>
        <taxon>Bacteria</taxon>
        <taxon>Pseudomonadati</taxon>
        <taxon>Pseudomonadota</taxon>
        <taxon>Alphaproteobacteria</taxon>
        <taxon>Sphingomonadales</taxon>
        <taxon>Sphingomonadaceae</taxon>
        <taxon>Novosphingobium</taxon>
    </lineage>
</organism>
<dbReference type="Proteomes" id="UP000551327">
    <property type="component" value="Unassembled WGS sequence"/>
</dbReference>
<dbReference type="InterPro" id="IPR004564">
    <property type="entry name" value="OM_lipoprot_carrier_LolA-like"/>
</dbReference>
<dbReference type="AlphaFoldDB" id="A0A7X1G069"/>
<gene>
    <name evidence="3" type="ORF">H7F53_13920</name>
</gene>
<feature type="chain" id="PRO_5031233985" evidence="2">
    <location>
        <begin position="42"/>
        <end position="225"/>
    </location>
</feature>
<dbReference type="Gene3D" id="2.50.20.10">
    <property type="entry name" value="Lipoprotein localisation LolA/LolB/LppX"/>
    <property type="match status" value="1"/>
</dbReference>
<dbReference type="CDD" id="cd16325">
    <property type="entry name" value="LolA"/>
    <property type="match status" value="1"/>
</dbReference>
<keyword evidence="3" id="KW-0449">Lipoprotein</keyword>
<dbReference type="SUPFAM" id="SSF89392">
    <property type="entry name" value="Prokaryotic lipoproteins and lipoprotein localization factors"/>
    <property type="match status" value="1"/>
</dbReference>
<feature type="signal peptide" evidence="2">
    <location>
        <begin position="1"/>
        <end position="41"/>
    </location>
</feature>
<dbReference type="Pfam" id="PF03548">
    <property type="entry name" value="LolA"/>
    <property type="match status" value="1"/>
</dbReference>
<evidence type="ECO:0000313" key="3">
    <source>
        <dbReference type="EMBL" id="MBC2670248.1"/>
    </source>
</evidence>
<accession>A0A7X1G069</accession>
<reference evidence="3 4" key="1">
    <citation type="submission" date="2020-08" db="EMBL/GenBank/DDBJ databases">
        <title>The genome sequence of type strain Novosphingobium piscinae KCTC 42194.</title>
        <authorList>
            <person name="Liu Y."/>
        </authorList>
    </citation>
    <scope>NUCLEOTIDE SEQUENCE [LARGE SCALE GENOMIC DNA]</scope>
    <source>
        <strain evidence="3 4">KCTC 42194</strain>
    </source>
</reference>
<keyword evidence="4" id="KW-1185">Reference proteome</keyword>
<dbReference type="PANTHER" id="PTHR35869">
    <property type="entry name" value="OUTER-MEMBRANE LIPOPROTEIN CARRIER PROTEIN"/>
    <property type="match status" value="1"/>
</dbReference>
<evidence type="ECO:0000256" key="2">
    <source>
        <dbReference type="SAM" id="SignalP"/>
    </source>
</evidence>
<sequence length="225" mass="24240">MNSLIVPVRAALGRILSGAAVSAALCLSAPLVGALAGPAPAAAQGATDLDLAVGALRAITTLQADFQQTDRNGQRVAGKLTLKRPGKIRFQYQPGVPLLIVGDGKALTLVDYEVKQVQRWPIRNSPLGALLDPTRDVKRFGTLQPSSDPAIVSIEVRDRGHPEYGVITLIFQRKADAPGGLELVSWVSLDSQNRRTTIRLANQRYGMAVDDNAFRFNDPRPATRR</sequence>
<dbReference type="RefSeq" id="WP_185680109.1">
    <property type="nucleotide sequence ID" value="NZ_JACLAX010000016.1"/>
</dbReference>
<evidence type="ECO:0000256" key="1">
    <source>
        <dbReference type="ARBA" id="ARBA00022729"/>
    </source>
</evidence>